<dbReference type="STRING" id="1185652.USDA257_c13660"/>
<feature type="domain" description="RNA polymerase sigma-70 region 2" evidence="3">
    <location>
        <begin position="94"/>
        <end position="156"/>
    </location>
</feature>
<dbReference type="GO" id="GO:0003677">
    <property type="term" value="F:DNA binding"/>
    <property type="evidence" value="ECO:0007669"/>
    <property type="project" value="InterPro"/>
</dbReference>
<dbReference type="EMBL" id="CP003563">
    <property type="protein sequence ID" value="AFL49957.1"/>
    <property type="molecule type" value="Genomic_DNA"/>
</dbReference>
<dbReference type="InterPro" id="IPR036388">
    <property type="entry name" value="WH-like_DNA-bd_sf"/>
</dbReference>
<accession>I3X251</accession>
<dbReference type="InterPro" id="IPR052704">
    <property type="entry name" value="ECF_Sigma-70_Domain"/>
</dbReference>
<feature type="domain" description="RNA polymerase sigma factor 70 region 4 type 2" evidence="4">
    <location>
        <begin position="183"/>
        <end position="232"/>
    </location>
</feature>
<dbReference type="SUPFAM" id="SSF54427">
    <property type="entry name" value="NTF2-like"/>
    <property type="match status" value="1"/>
</dbReference>
<dbReference type="eggNOG" id="COG1595">
    <property type="taxonomic scope" value="Bacteria"/>
</dbReference>
<dbReference type="Gene3D" id="1.10.1740.10">
    <property type="match status" value="1"/>
</dbReference>
<evidence type="ECO:0000313" key="6">
    <source>
        <dbReference type="Proteomes" id="UP000006180"/>
    </source>
</evidence>
<proteinExistence type="predicted"/>
<evidence type="ECO:0000313" key="5">
    <source>
        <dbReference type="EMBL" id="AFL49957.1"/>
    </source>
</evidence>
<organism evidence="5 6">
    <name type="scientific">Sinorhizobium fredii (strain USDA 257)</name>
    <dbReference type="NCBI Taxonomy" id="1185652"/>
    <lineage>
        <taxon>Bacteria</taxon>
        <taxon>Pseudomonadati</taxon>
        <taxon>Pseudomonadota</taxon>
        <taxon>Alphaproteobacteria</taxon>
        <taxon>Hyphomicrobiales</taxon>
        <taxon>Rhizobiaceae</taxon>
        <taxon>Sinorhizobium/Ensifer group</taxon>
        <taxon>Sinorhizobium</taxon>
    </lineage>
</organism>
<dbReference type="Gene3D" id="3.10.450.50">
    <property type="match status" value="1"/>
</dbReference>
<dbReference type="PANTHER" id="PTHR30173">
    <property type="entry name" value="SIGMA 19 FACTOR"/>
    <property type="match status" value="1"/>
</dbReference>
<dbReference type="InterPro" id="IPR013324">
    <property type="entry name" value="RNA_pol_sigma_r3/r4-like"/>
</dbReference>
<dbReference type="SUPFAM" id="SSF88659">
    <property type="entry name" value="Sigma3 and sigma4 domains of RNA polymerase sigma factors"/>
    <property type="match status" value="1"/>
</dbReference>
<gene>
    <name evidence="5" type="primary">sigJ</name>
    <name evidence="5" type="ORF">USDA257_c13660</name>
</gene>
<evidence type="ECO:0000259" key="3">
    <source>
        <dbReference type="Pfam" id="PF04542"/>
    </source>
</evidence>
<dbReference type="InterPro" id="IPR013249">
    <property type="entry name" value="RNA_pol_sigma70_r4_t2"/>
</dbReference>
<sequence>MLYGSRTRRARVDRGPDAAVGRTYASNSLSGPEGAFHGGGAGEAHADDQCHQRLEPHRGRLRSVGRSGSGSGRRQGGRLMAGAGHEDAALSFDPLRPKLMRVAYRMLGSGADAEDIVQEAFIRWMGADRVAVREPEAFLRRTVTRLCLDQLKSARRQRETYVGPWLPDPVVEEEEDQDVTLPLMLALERLSPLERAAFLLHDVFGLAFEEVAATIQRDPAACRQLATRARTHVREARPRFRVEKERGIELAKAFFTASRSGDMKALGAMLAADVSIHSDGGGKRPAAMQPVIGFDAVMKVHEYLAVLFQKNGSNLVRAGFVNGLPGFVTLEADGELQTTALEIEDGKVAAIYVVRNPDKLRHLH</sequence>
<dbReference type="GO" id="GO:0006352">
    <property type="term" value="P:DNA-templated transcription initiation"/>
    <property type="evidence" value="ECO:0007669"/>
    <property type="project" value="InterPro"/>
</dbReference>
<evidence type="ECO:0000259" key="4">
    <source>
        <dbReference type="Pfam" id="PF08281"/>
    </source>
</evidence>
<dbReference type="PANTHER" id="PTHR30173:SF43">
    <property type="entry name" value="ECF RNA POLYMERASE SIGMA FACTOR SIGI-RELATED"/>
    <property type="match status" value="1"/>
</dbReference>
<protein>
    <submittedName>
        <fullName evidence="5">RNA polymerase sigma factor SigJ</fullName>
    </submittedName>
</protein>
<feature type="compositionally biased region" description="Basic and acidic residues" evidence="2">
    <location>
        <begin position="44"/>
        <end position="58"/>
    </location>
</feature>
<dbReference type="Pfam" id="PF04542">
    <property type="entry name" value="Sigma70_r2"/>
    <property type="match status" value="1"/>
</dbReference>
<evidence type="ECO:0000256" key="2">
    <source>
        <dbReference type="SAM" id="MobiDB-lite"/>
    </source>
</evidence>
<evidence type="ECO:0000256" key="1">
    <source>
        <dbReference type="ARBA" id="ARBA00011344"/>
    </source>
</evidence>
<dbReference type="Proteomes" id="UP000006180">
    <property type="component" value="Chromosome"/>
</dbReference>
<dbReference type="InterPro" id="IPR007627">
    <property type="entry name" value="RNA_pol_sigma70_r2"/>
</dbReference>
<dbReference type="Pfam" id="PF08281">
    <property type="entry name" value="Sigma70_r4_2"/>
    <property type="match status" value="1"/>
</dbReference>
<dbReference type="InterPro" id="IPR014284">
    <property type="entry name" value="RNA_pol_sigma-70_dom"/>
</dbReference>
<name>I3X251_SINF2</name>
<dbReference type="GO" id="GO:0016987">
    <property type="term" value="F:sigma factor activity"/>
    <property type="evidence" value="ECO:0007669"/>
    <property type="project" value="InterPro"/>
</dbReference>
<dbReference type="NCBIfam" id="NF007214">
    <property type="entry name" value="PRK09636.1"/>
    <property type="match status" value="1"/>
</dbReference>
<reference evidence="5 6" key="1">
    <citation type="journal article" date="2012" name="J. Bacteriol.">
        <title>Complete genome sequence of the broad-host-range strain Sinorhizobium fredii USDA257.</title>
        <authorList>
            <person name="Schuldes J."/>
            <person name="Rodriguez Orbegoso M."/>
            <person name="Schmeisser C."/>
            <person name="Krishnan H.B."/>
            <person name="Daniel R."/>
            <person name="Streit W.R."/>
        </authorList>
    </citation>
    <scope>NUCLEOTIDE SEQUENCE [LARGE SCALE GENOMIC DNA]</scope>
    <source>
        <strain evidence="5 6">USDA 257</strain>
    </source>
</reference>
<dbReference type="PATRIC" id="fig|1185652.3.peg.1418"/>
<comment type="subunit">
    <text evidence="1">Interacts transiently with the RNA polymerase catalytic core formed by RpoA, RpoB, RpoC and RpoZ (2 alpha, 1 beta, 1 beta' and 1 omega subunit) to form the RNA polymerase holoenzyme that can initiate transcription.</text>
</comment>
<dbReference type="SUPFAM" id="SSF88946">
    <property type="entry name" value="Sigma2 domain of RNA polymerase sigma factors"/>
    <property type="match status" value="1"/>
</dbReference>
<dbReference type="NCBIfam" id="TIGR02937">
    <property type="entry name" value="sigma70-ECF"/>
    <property type="match status" value="1"/>
</dbReference>
<dbReference type="HOGENOM" id="CLU_047691_22_0_5"/>
<feature type="region of interest" description="Disordered" evidence="2">
    <location>
        <begin position="1"/>
        <end position="79"/>
    </location>
</feature>
<dbReference type="KEGG" id="sfd:USDA257_c13660"/>
<dbReference type="Gene3D" id="1.10.10.10">
    <property type="entry name" value="Winged helix-like DNA-binding domain superfamily/Winged helix DNA-binding domain"/>
    <property type="match status" value="1"/>
</dbReference>
<dbReference type="InterPro" id="IPR032710">
    <property type="entry name" value="NTF2-like_dom_sf"/>
</dbReference>
<dbReference type="InterPro" id="IPR013325">
    <property type="entry name" value="RNA_pol_sigma_r2"/>
</dbReference>
<dbReference type="AlphaFoldDB" id="I3X251"/>